<evidence type="ECO:0000259" key="2">
    <source>
        <dbReference type="Pfam" id="PF03109"/>
    </source>
</evidence>
<keyword evidence="3" id="KW-0418">Kinase</keyword>
<dbReference type="PANTHER" id="PTHR10566:SF113">
    <property type="entry name" value="PROTEIN ACTIVITY OF BC1 COMPLEX KINASE 7, CHLOROPLASTIC"/>
    <property type="match status" value="1"/>
</dbReference>
<accession>A0A372JFN8</accession>
<dbReference type="PANTHER" id="PTHR10566">
    <property type="entry name" value="CHAPERONE-ACTIVITY OF BC1 COMPLEX CABC1 -RELATED"/>
    <property type="match status" value="1"/>
</dbReference>
<evidence type="ECO:0000313" key="4">
    <source>
        <dbReference type="Proteomes" id="UP000261811"/>
    </source>
</evidence>
<dbReference type="GO" id="GO:0016301">
    <property type="term" value="F:kinase activity"/>
    <property type="evidence" value="ECO:0007669"/>
    <property type="project" value="UniProtKB-KW"/>
</dbReference>
<comment type="similarity">
    <text evidence="1">Belongs to the protein kinase superfamily. ADCK protein kinase family.</text>
</comment>
<keyword evidence="3" id="KW-0808">Transferase</keyword>
<dbReference type="EMBL" id="QURH01000702">
    <property type="protein sequence ID" value="RFU38780.1"/>
    <property type="molecule type" value="Genomic_DNA"/>
</dbReference>
<organism evidence="3 4">
    <name type="scientific">Actinomadura logoneensis</name>
    <dbReference type="NCBI Taxonomy" id="2293572"/>
    <lineage>
        <taxon>Bacteria</taxon>
        <taxon>Bacillati</taxon>
        <taxon>Actinomycetota</taxon>
        <taxon>Actinomycetes</taxon>
        <taxon>Streptosporangiales</taxon>
        <taxon>Thermomonosporaceae</taxon>
        <taxon>Actinomadura</taxon>
    </lineage>
</organism>
<comment type="caution">
    <text evidence="3">The sequence shown here is derived from an EMBL/GenBank/DDBJ whole genome shotgun (WGS) entry which is preliminary data.</text>
</comment>
<sequence>MRRTARVVLVCVPAVPRIAVAALRPDGRRRSARVAGEVARLLERLGGAFVKAGQLLATRVDLVGEPFAAALGRLHDDVRIDPVPPLPERFRDWTARPVAGGSVAVVYRAWPPTAGPADPAVALKVKRPGAAAELAGDLALLR</sequence>
<dbReference type="RefSeq" id="WP_235834564.1">
    <property type="nucleotide sequence ID" value="NZ_QURH01000702.1"/>
</dbReference>
<name>A0A372JFN8_9ACTN</name>
<feature type="domain" description="ABC1 atypical kinase-like" evidence="2">
    <location>
        <begin position="86"/>
        <end position="141"/>
    </location>
</feature>
<proteinExistence type="inferred from homology"/>
<dbReference type="Proteomes" id="UP000261811">
    <property type="component" value="Unassembled WGS sequence"/>
</dbReference>
<dbReference type="InterPro" id="IPR050154">
    <property type="entry name" value="UbiB_kinase"/>
</dbReference>
<keyword evidence="4" id="KW-1185">Reference proteome</keyword>
<evidence type="ECO:0000313" key="3">
    <source>
        <dbReference type="EMBL" id="RFU38780.1"/>
    </source>
</evidence>
<evidence type="ECO:0000256" key="1">
    <source>
        <dbReference type="ARBA" id="ARBA00009670"/>
    </source>
</evidence>
<gene>
    <name evidence="3" type="ORF">DZF91_25875</name>
</gene>
<dbReference type="AlphaFoldDB" id="A0A372JFN8"/>
<reference evidence="3 4" key="1">
    <citation type="submission" date="2018-08" db="EMBL/GenBank/DDBJ databases">
        <title>Actinomadura jelena sp. nov., a novel Actinomycete isolated from soil in Chad.</title>
        <authorList>
            <person name="Shi L."/>
        </authorList>
    </citation>
    <scope>NUCLEOTIDE SEQUENCE [LARGE SCALE GENOMIC DNA]</scope>
    <source>
        <strain evidence="3 4">NEAU-G17</strain>
    </source>
</reference>
<dbReference type="Pfam" id="PF03109">
    <property type="entry name" value="ABC1"/>
    <property type="match status" value="1"/>
</dbReference>
<protein>
    <submittedName>
        <fullName evidence="3">AarF/ABC1/UbiB kinase family protein</fullName>
    </submittedName>
</protein>
<feature type="non-terminal residue" evidence="3">
    <location>
        <position position="142"/>
    </location>
</feature>
<dbReference type="InterPro" id="IPR004147">
    <property type="entry name" value="ABC1_dom"/>
</dbReference>